<evidence type="ECO:0000313" key="2">
    <source>
        <dbReference type="Proteomes" id="UP001235840"/>
    </source>
</evidence>
<sequence>MSYFYRYQPYPDLTRNPSILPGGQWGDVNGDHIVDHVYLTGQPMPNSPYTENIQLHVQDGRTGMTYSIDLKDNAGYNPTIFLGDFTGDDAEDILVSIDSGGSGAFTYDELFSFLHNQARKLYDNDWFYEKYGQGMVNYEDFYKVRVLVPSLNKEYILDISGRDAEYLSQLYTTDGKLKKPTEGSISGVSGVYPIDLQRDGQYELWPFQRIIGLYNADGLGYLQTPLEWNKEQGLFVPVYQWASIYGNEIKAV</sequence>
<accession>A0ABT9W5F3</accession>
<evidence type="ECO:0008006" key="3">
    <source>
        <dbReference type="Google" id="ProtNLM"/>
    </source>
</evidence>
<dbReference type="Proteomes" id="UP001235840">
    <property type="component" value="Unassembled WGS sequence"/>
</dbReference>
<keyword evidence="2" id="KW-1185">Reference proteome</keyword>
<dbReference type="EMBL" id="JAUSTY010000033">
    <property type="protein sequence ID" value="MDQ0168466.1"/>
    <property type="molecule type" value="Genomic_DNA"/>
</dbReference>
<protein>
    <recommendedName>
        <fullName evidence="3">Spore coat protein</fullName>
    </recommendedName>
</protein>
<dbReference type="SUPFAM" id="SSF69318">
    <property type="entry name" value="Integrin alpha N-terminal domain"/>
    <property type="match status" value="1"/>
</dbReference>
<gene>
    <name evidence="1" type="ORF">J2S11_004428</name>
</gene>
<proteinExistence type="predicted"/>
<comment type="caution">
    <text evidence="1">The sequence shown here is derived from an EMBL/GenBank/DDBJ whole genome shotgun (WGS) entry which is preliminary data.</text>
</comment>
<evidence type="ECO:0000313" key="1">
    <source>
        <dbReference type="EMBL" id="MDQ0168466.1"/>
    </source>
</evidence>
<reference evidence="1 2" key="1">
    <citation type="submission" date="2023-07" db="EMBL/GenBank/DDBJ databases">
        <title>Genomic Encyclopedia of Type Strains, Phase IV (KMG-IV): sequencing the most valuable type-strain genomes for metagenomic binning, comparative biology and taxonomic classification.</title>
        <authorList>
            <person name="Goeker M."/>
        </authorList>
    </citation>
    <scope>NUCLEOTIDE SEQUENCE [LARGE SCALE GENOMIC DNA]</scope>
    <source>
        <strain evidence="1 2">DSM 12751</strain>
    </source>
</reference>
<organism evidence="1 2">
    <name type="scientific">Caldalkalibacillus horti</name>
    <dbReference type="NCBI Taxonomy" id="77523"/>
    <lineage>
        <taxon>Bacteria</taxon>
        <taxon>Bacillati</taxon>
        <taxon>Bacillota</taxon>
        <taxon>Bacilli</taxon>
        <taxon>Bacillales</taxon>
        <taxon>Bacillaceae</taxon>
        <taxon>Caldalkalibacillus</taxon>
    </lineage>
</organism>
<dbReference type="RefSeq" id="WP_307398216.1">
    <property type="nucleotide sequence ID" value="NZ_BAAADK010000040.1"/>
</dbReference>
<name>A0ABT9W5F3_9BACI</name>
<dbReference type="InterPro" id="IPR028994">
    <property type="entry name" value="Integrin_alpha_N"/>
</dbReference>